<sequence>MDNDSLMSLLPLFTAENVPERGPEEADPPERDWSVDSDAQGLARPGGGLSRYSMLYIGEGYNTIMLIDRGKIIWTYSTEPGWEYDDIWMLRNGNIVFSRMSWVGEVTPDKRLVWRYDAEPGTEIHAVQPIDDRHLLMMVNGRPPRAVIIDRTTSGIVKEMEVPCDPSVSVHGQFRRIRYTANHTLLVPHMTEEKVVEYDLDMHPIWQYDNVAGPWAAIRLKNGNTLISAERENRTLEVTPAGETVWQLRMDDVDPAYRMEASQTCVRLANGNTVLCSRGNKGETPQLLEVDANGHVVWSVYDWERLGPATSVQILSEPGVSEIPGSCER</sequence>
<keyword evidence="3" id="KW-1185">Reference proteome</keyword>
<evidence type="ECO:0000313" key="2">
    <source>
        <dbReference type="EMBL" id="MCH9276879.1"/>
    </source>
</evidence>
<gene>
    <name evidence="2" type="ORF">JS533_011455</name>
</gene>
<reference evidence="2 3" key="2">
    <citation type="journal article" date="2021" name="Syst. Appl. Microbiol.">
        <title>Phylogenetic classification of ten novel species belonging to the genus Bifidobacterium comprising B. phasiani sp. nov., B. pongonis sp. nov., B. saguinibicoloris sp. nov., B. colobi sp. nov., B. simiiventris sp. nov., B. santillanense sp. nov., B. miconis sp. nov., B. amazonense sp. nov., B. pluvialisilvae sp. nov., and B. miconisargentati sp. nov.</title>
        <authorList>
            <person name="Lugli G.A."/>
            <person name="Calvete-Torre I."/>
            <person name="Alessandri G."/>
            <person name="Milani C."/>
            <person name="Turroni F."/>
            <person name="Laiolo P."/>
            <person name="Ossiprandi M.C."/>
            <person name="Margolles A."/>
            <person name="Ruiz L."/>
            <person name="Ventura M."/>
        </authorList>
    </citation>
    <scope>NUCLEOTIDE SEQUENCE [LARGE SCALE GENOMIC DNA]</scope>
    <source>
        <strain evidence="2 3">MA1</strain>
    </source>
</reference>
<evidence type="ECO:0000256" key="1">
    <source>
        <dbReference type="SAM" id="MobiDB-lite"/>
    </source>
</evidence>
<proteinExistence type="predicted"/>
<dbReference type="RefSeq" id="WP_241514720.1">
    <property type="nucleotide sequence ID" value="NZ_JAFEJT020000062.1"/>
</dbReference>
<feature type="compositionally biased region" description="Basic and acidic residues" evidence="1">
    <location>
        <begin position="18"/>
        <end position="34"/>
    </location>
</feature>
<evidence type="ECO:0000313" key="3">
    <source>
        <dbReference type="Proteomes" id="UP000710815"/>
    </source>
</evidence>
<comment type="caution">
    <text evidence="2">The sequence shown here is derived from an EMBL/GenBank/DDBJ whole genome shotgun (WGS) entry which is preliminary data.</text>
</comment>
<organism evidence="2 3">
    <name type="scientific">Bifidobacterium amazonense</name>
    <dbReference type="NCBI Taxonomy" id="2809027"/>
    <lineage>
        <taxon>Bacteria</taxon>
        <taxon>Bacillati</taxon>
        <taxon>Actinomycetota</taxon>
        <taxon>Actinomycetes</taxon>
        <taxon>Bifidobacteriales</taxon>
        <taxon>Bifidobacteriaceae</taxon>
        <taxon>Bifidobacterium</taxon>
    </lineage>
</organism>
<dbReference type="Proteomes" id="UP000710815">
    <property type="component" value="Unassembled WGS sequence"/>
</dbReference>
<feature type="region of interest" description="Disordered" evidence="1">
    <location>
        <begin position="17"/>
        <end position="42"/>
    </location>
</feature>
<reference evidence="2 3" key="1">
    <citation type="journal article" date="2021" name="Environ. Microbiol.">
        <title>Genetic insights into the dark matter of the mammalian gut microbiota through targeted genome reconstruction.</title>
        <authorList>
            <person name="Lugli G.A."/>
            <person name="Alessandri G."/>
            <person name="Milani C."/>
            <person name="Viappiani A."/>
            <person name="Fontana F."/>
            <person name="Tarracchini C."/>
            <person name="Mancabelli L."/>
            <person name="Argentini C."/>
            <person name="Ruiz L."/>
            <person name="Margolles A."/>
            <person name="van Sinderen D."/>
            <person name="Turroni F."/>
            <person name="Ventura M."/>
        </authorList>
    </citation>
    <scope>NUCLEOTIDE SEQUENCE [LARGE SCALE GENOMIC DNA]</scope>
    <source>
        <strain evidence="2 3">MA1</strain>
    </source>
</reference>
<protein>
    <submittedName>
        <fullName evidence="2">Uncharacterized protein</fullName>
    </submittedName>
</protein>
<dbReference type="SUPFAM" id="SSF63829">
    <property type="entry name" value="Calcium-dependent phosphotriesterase"/>
    <property type="match status" value="1"/>
</dbReference>
<dbReference type="InterPro" id="IPR015943">
    <property type="entry name" value="WD40/YVTN_repeat-like_dom_sf"/>
</dbReference>
<accession>A0ABS9VXS4</accession>
<dbReference type="EMBL" id="JAFEJT020000062">
    <property type="protein sequence ID" value="MCH9276879.1"/>
    <property type="molecule type" value="Genomic_DNA"/>
</dbReference>
<dbReference type="Gene3D" id="2.130.10.10">
    <property type="entry name" value="YVTN repeat-like/Quinoprotein amine dehydrogenase"/>
    <property type="match status" value="1"/>
</dbReference>
<name>A0ABS9VXS4_9BIFI</name>